<feature type="transmembrane region" description="Helical" evidence="2">
    <location>
        <begin position="84"/>
        <end position="108"/>
    </location>
</feature>
<sequence length="236" mass="26504">MRTLRIDHKGHSHEPGGLPSQEHDEKYENIQNNIVPKFHGGPYGISNDFISSEQQRLRLNRLGSGSVITAPFFRDATVMSETGALFILFACLVVTVVLILILAFYCLLHCWSHKSSRSASDRCPEANTENTECESKTNRSSVYKYTNGVKVFGSTLNAAEGYLVRRYSDISSLNGKLPQIRISFSTSGRSTPDERVNSPSRPEKFDRNSIPSRIPNSNPVPNRDKFTPLKLIHYNL</sequence>
<feature type="compositionally biased region" description="Basic and acidic residues" evidence="1">
    <location>
        <begin position="1"/>
        <end position="14"/>
    </location>
</feature>
<feature type="compositionally biased region" description="Basic and acidic residues" evidence="1">
    <location>
        <begin position="191"/>
        <end position="207"/>
    </location>
</feature>
<keyword evidence="2" id="KW-1133">Transmembrane helix</keyword>
<name>A0A914DX71_9BILA</name>
<dbReference type="WBParaSite" id="ACRNAN_scaffold463.g14272.t1">
    <property type="protein sequence ID" value="ACRNAN_scaffold463.g14272.t1"/>
    <property type="gene ID" value="ACRNAN_scaffold463.g14272"/>
</dbReference>
<dbReference type="Proteomes" id="UP000887540">
    <property type="component" value="Unplaced"/>
</dbReference>
<accession>A0A914DX71</accession>
<keyword evidence="2" id="KW-0812">Transmembrane</keyword>
<evidence type="ECO:0000256" key="2">
    <source>
        <dbReference type="SAM" id="Phobius"/>
    </source>
</evidence>
<dbReference type="AlphaFoldDB" id="A0A914DX71"/>
<feature type="compositionally biased region" description="Polar residues" evidence="1">
    <location>
        <begin position="209"/>
        <end position="220"/>
    </location>
</feature>
<evidence type="ECO:0000256" key="1">
    <source>
        <dbReference type="SAM" id="MobiDB-lite"/>
    </source>
</evidence>
<feature type="region of interest" description="Disordered" evidence="1">
    <location>
        <begin position="186"/>
        <end position="225"/>
    </location>
</feature>
<feature type="region of interest" description="Disordered" evidence="1">
    <location>
        <begin position="117"/>
        <end position="137"/>
    </location>
</feature>
<proteinExistence type="predicted"/>
<organism evidence="3 4">
    <name type="scientific">Acrobeloides nanus</name>
    <dbReference type="NCBI Taxonomy" id="290746"/>
    <lineage>
        <taxon>Eukaryota</taxon>
        <taxon>Metazoa</taxon>
        <taxon>Ecdysozoa</taxon>
        <taxon>Nematoda</taxon>
        <taxon>Chromadorea</taxon>
        <taxon>Rhabditida</taxon>
        <taxon>Tylenchina</taxon>
        <taxon>Cephalobomorpha</taxon>
        <taxon>Cephaloboidea</taxon>
        <taxon>Cephalobidae</taxon>
        <taxon>Acrobeloides</taxon>
    </lineage>
</organism>
<keyword evidence="2" id="KW-0472">Membrane</keyword>
<evidence type="ECO:0000313" key="3">
    <source>
        <dbReference type="Proteomes" id="UP000887540"/>
    </source>
</evidence>
<keyword evidence="3" id="KW-1185">Reference proteome</keyword>
<evidence type="ECO:0000313" key="4">
    <source>
        <dbReference type="WBParaSite" id="ACRNAN_scaffold463.g14272.t1"/>
    </source>
</evidence>
<feature type="region of interest" description="Disordered" evidence="1">
    <location>
        <begin position="1"/>
        <end position="23"/>
    </location>
</feature>
<reference evidence="4" key="1">
    <citation type="submission" date="2022-11" db="UniProtKB">
        <authorList>
            <consortium name="WormBaseParasite"/>
        </authorList>
    </citation>
    <scope>IDENTIFICATION</scope>
</reference>
<protein>
    <submittedName>
        <fullName evidence="4">Uncharacterized protein</fullName>
    </submittedName>
</protein>